<dbReference type="AlphaFoldDB" id="A0A8X8WZE3"/>
<reference evidence="4" key="1">
    <citation type="submission" date="2018-01" db="EMBL/GenBank/DDBJ databases">
        <authorList>
            <person name="Mao J.F."/>
        </authorList>
    </citation>
    <scope>NUCLEOTIDE SEQUENCE</scope>
    <source>
        <strain evidence="4">Huo1</strain>
        <tissue evidence="4">Leaf</tissue>
    </source>
</reference>
<evidence type="ECO:0000313" key="4">
    <source>
        <dbReference type="EMBL" id="KAG6404805.1"/>
    </source>
</evidence>
<dbReference type="GO" id="GO:0071037">
    <property type="term" value="P:nuclear polyadenylation-dependent snRNA catabolic process"/>
    <property type="evidence" value="ECO:0007669"/>
    <property type="project" value="TreeGrafter"/>
</dbReference>
<keyword evidence="2" id="KW-0472">Membrane</keyword>
<feature type="domain" description="HRDC" evidence="3">
    <location>
        <begin position="323"/>
        <end position="403"/>
    </location>
</feature>
<feature type="region of interest" description="Disordered" evidence="1">
    <location>
        <begin position="723"/>
        <end position="761"/>
    </location>
</feature>
<dbReference type="InterPro" id="IPR045092">
    <property type="entry name" value="Rrp6-like"/>
</dbReference>
<feature type="region of interest" description="Disordered" evidence="1">
    <location>
        <begin position="800"/>
        <end position="819"/>
    </location>
</feature>
<dbReference type="InterPro" id="IPR002562">
    <property type="entry name" value="3'-5'_exonuclease_dom"/>
</dbReference>
<dbReference type="GO" id="GO:0071038">
    <property type="term" value="P:TRAMP-dependent tRNA surveillance pathway"/>
    <property type="evidence" value="ECO:0007669"/>
    <property type="project" value="TreeGrafter"/>
</dbReference>
<proteinExistence type="predicted"/>
<dbReference type="GO" id="GO:0000166">
    <property type="term" value="F:nucleotide binding"/>
    <property type="evidence" value="ECO:0007669"/>
    <property type="project" value="InterPro"/>
</dbReference>
<dbReference type="PANTHER" id="PTHR12124">
    <property type="entry name" value="POLYMYOSITIS/SCLERODERMA AUTOANTIGEN-RELATED"/>
    <property type="match status" value="1"/>
</dbReference>
<name>A0A8X8WZE3_SALSN</name>
<dbReference type="GO" id="GO:0071044">
    <property type="term" value="P:histone mRNA catabolic process"/>
    <property type="evidence" value="ECO:0007669"/>
    <property type="project" value="TreeGrafter"/>
</dbReference>
<evidence type="ECO:0000259" key="3">
    <source>
        <dbReference type="PROSITE" id="PS50967"/>
    </source>
</evidence>
<dbReference type="GO" id="GO:0000467">
    <property type="term" value="P:exonucleolytic trimming to generate mature 3'-end of 5.8S rRNA from tricistronic rRNA transcript (SSU-rRNA, 5.8S rRNA, LSU-rRNA)"/>
    <property type="evidence" value="ECO:0007669"/>
    <property type="project" value="InterPro"/>
</dbReference>
<dbReference type="InterPro" id="IPR012337">
    <property type="entry name" value="RNaseH-like_sf"/>
</dbReference>
<dbReference type="GO" id="GO:0005730">
    <property type="term" value="C:nucleolus"/>
    <property type="evidence" value="ECO:0007669"/>
    <property type="project" value="TreeGrafter"/>
</dbReference>
<feature type="transmembrane region" description="Helical" evidence="2">
    <location>
        <begin position="20"/>
        <end position="39"/>
    </location>
</feature>
<dbReference type="SUPFAM" id="SSF53098">
    <property type="entry name" value="Ribonuclease H-like"/>
    <property type="match status" value="1"/>
</dbReference>
<dbReference type="InterPro" id="IPR010997">
    <property type="entry name" value="HRDC-like_sf"/>
</dbReference>
<dbReference type="GO" id="GO:0003727">
    <property type="term" value="F:single-stranded RNA binding"/>
    <property type="evidence" value="ECO:0007669"/>
    <property type="project" value="TreeGrafter"/>
</dbReference>
<protein>
    <recommendedName>
        <fullName evidence="3">HRDC domain-containing protein</fullName>
    </recommendedName>
</protein>
<evidence type="ECO:0000256" key="2">
    <source>
        <dbReference type="SAM" id="Phobius"/>
    </source>
</evidence>
<dbReference type="GO" id="GO:0071039">
    <property type="term" value="P:nuclear polyadenylation-dependent CUT catabolic process"/>
    <property type="evidence" value="ECO:0007669"/>
    <property type="project" value="TreeGrafter"/>
</dbReference>
<dbReference type="Proteomes" id="UP000298416">
    <property type="component" value="Unassembled WGS sequence"/>
</dbReference>
<dbReference type="InterPro" id="IPR044876">
    <property type="entry name" value="HRDC_dom_sf"/>
</dbReference>
<dbReference type="SUPFAM" id="SSF47819">
    <property type="entry name" value="HRDC-like"/>
    <property type="match status" value="1"/>
</dbReference>
<dbReference type="PROSITE" id="PS50967">
    <property type="entry name" value="HRDC"/>
    <property type="match status" value="1"/>
</dbReference>
<dbReference type="Pfam" id="PF01612">
    <property type="entry name" value="DNA_pol_A_exo1"/>
    <property type="match status" value="1"/>
</dbReference>
<dbReference type="Pfam" id="PF00570">
    <property type="entry name" value="HRDC"/>
    <property type="match status" value="1"/>
</dbReference>
<accession>A0A8X8WZE3</accession>
<dbReference type="GO" id="GO:0000176">
    <property type="term" value="C:nuclear exosome (RNase complex)"/>
    <property type="evidence" value="ECO:0007669"/>
    <property type="project" value="TreeGrafter"/>
</dbReference>
<dbReference type="InterPro" id="IPR036397">
    <property type="entry name" value="RNaseH_sf"/>
</dbReference>
<evidence type="ECO:0000313" key="5">
    <source>
        <dbReference type="Proteomes" id="UP000298416"/>
    </source>
</evidence>
<dbReference type="GO" id="GO:0071051">
    <property type="term" value="P:poly(A)-dependent snoRNA 3'-end processing"/>
    <property type="evidence" value="ECO:0007669"/>
    <property type="project" value="TreeGrafter"/>
</dbReference>
<keyword evidence="2" id="KW-1133">Transmembrane helix</keyword>
<organism evidence="4">
    <name type="scientific">Salvia splendens</name>
    <name type="common">Scarlet sage</name>
    <dbReference type="NCBI Taxonomy" id="180675"/>
    <lineage>
        <taxon>Eukaryota</taxon>
        <taxon>Viridiplantae</taxon>
        <taxon>Streptophyta</taxon>
        <taxon>Embryophyta</taxon>
        <taxon>Tracheophyta</taxon>
        <taxon>Spermatophyta</taxon>
        <taxon>Magnoliopsida</taxon>
        <taxon>eudicotyledons</taxon>
        <taxon>Gunneridae</taxon>
        <taxon>Pentapetalae</taxon>
        <taxon>asterids</taxon>
        <taxon>lamiids</taxon>
        <taxon>Lamiales</taxon>
        <taxon>Lamiaceae</taxon>
        <taxon>Nepetoideae</taxon>
        <taxon>Mentheae</taxon>
        <taxon>Salviinae</taxon>
        <taxon>Salvia</taxon>
        <taxon>Salvia subgen. Calosphace</taxon>
        <taxon>core Calosphace</taxon>
    </lineage>
</organism>
<evidence type="ECO:0000256" key="1">
    <source>
        <dbReference type="SAM" id="MobiDB-lite"/>
    </source>
</evidence>
<gene>
    <name evidence="4" type="ORF">SASPL_132381</name>
</gene>
<dbReference type="GO" id="GO:0000175">
    <property type="term" value="F:3'-5'-RNA exonuclease activity"/>
    <property type="evidence" value="ECO:0007669"/>
    <property type="project" value="InterPro"/>
</dbReference>
<dbReference type="GO" id="GO:0071035">
    <property type="term" value="P:nuclear polyadenylation-dependent rRNA catabolic process"/>
    <property type="evidence" value="ECO:0007669"/>
    <property type="project" value="TreeGrafter"/>
</dbReference>
<dbReference type="GO" id="GO:0071036">
    <property type="term" value="P:nuclear polyadenylation-dependent snoRNA catabolic process"/>
    <property type="evidence" value="ECO:0007669"/>
    <property type="project" value="TreeGrafter"/>
</dbReference>
<dbReference type="Gene3D" id="1.10.150.80">
    <property type="entry name" value="HRDC domain"/>
    <property type="match status" value="1"/>
</dbReference>
<keyword evidence="5" id="KW-1185">Reference proteome</keyword>
<dbReference type="EMBL" id="PNBA02000012">
    <property type="protein sequence ID" value="KAG6404805.1"/>
    <property type="molecule type" value="Genomic_DNA"/>
</dbReference>
<dbReference type="Gene3D" id="3.30.420.10">
    <property type="entry name" value="Ribonuclease H-like superfamily/Ribonuclease H"/>
    <property type="match status" value="1"/>
</dbReference>
<keyword evidence="2" id="KW-0812">Transmembrane</keyword>
<dbReference type="GO" id="GO:0071040">
    <property type="term" value="P:nuclear polyadenylation-dependent antisense transcript catabolic process"/>
    <property type="evidence" value="ECO:0007669"/>
    <property type="project" value="TreeGrafter"/>
</dbReference>
<dbReference type="SMART" id="SM00474">
    <property type="entry name" value="35EXOc"/>
    <property type="match status" value="1"/>
</dbReference>
<comment type="caution">
    <text evidence="4">The sequence shown here is derived from an EMBL/GenBank/DDBJ whole genome shotgun (WGS) entry which is preliminary data.</text>
</comment>
<dbReference type="InterPro" id="IPR002121">
    <property type="entry name" value="HRDC_dom"/>
</dbReference>
<dbReference type="PANTHER" id="PTHR12124:SF68">
    <property type="entry name" value="PROTEIN RRP6-LIKE 3"/>
    <property type="match status" value="1"/>
</dbReference>
<sequence>MCVTFGAAAMAAENELLRATPLAIAATCFFALAISVYLIKQFFAKSKRSKPCYLIAEFKPQYKFKRVLADNSYSQFKHLKLHAADSVSEEEELNLHPYKGEVSRLMKNANVGILELFDGCEKWSMEMGGEYVWVEAEEQLRELVVDLSNEEVFAVDTEQHGLRSFLGFTALIQISTMSKDYLIDTIALHDVMGLLRPVFANPAICKMFHGAHNDVLWLQRDFHIYVVNLFDTAKACDILSKPHKSLAYLLETYCGVATNKLLQREDWRQRPLSEEMIQYARVDAHYLLYIAYCLYLELKQLENGMFSNWLCSSGMDNTDEEYSFQFQELVRRLCVWRDLMARLHDESLRFVLSDNAIIALAAKIPTTEADIYSSMLEADSDVESVTMVPLQTPSPVVCSHLDDLFCLLRGKITKLDDILQMCIREHLGQGGSCPLSAYNYALLSKTTLGTGSRITPNHNGFRASKQVAKMASRQLFVQKFSCKSPVYHNCKIYASDGRLLCYCDQRKLQWYLNRDLAKLVEEDPLSIILLFEPKGRPEDEDNDFYIQKKKNICVGCGEGNHYLRYRIIPSCYRIHFPEHLKSHRSHDIVLLCVDCHEIAHTAAEKYKKQVAAEFGIPLFICRVADLDKTQNTPTSLPASCEEINVSPLQLRIASMALLRHGPQMPSQRREELMQTVMTYYGGREITDEDLEKALLVGMSPHERRRFKKKRGYTFKHIRKSSNPIDAEEDIGGRPPVTIKNAAHDEDEDSLHTNTTDGYQQDDDNIFEDAKITAPCSIDADDSLSDTKIVSGIGSICISSNDDTSGGGNLSNGKTHPSEENETLLKNDSKMSLSGHGPHGKQVVEYLLKEHGEDGVREFCQRWRHVFVEALHPRFLPGGWDVKHSGKRDFGEFSVYKPTTNASAAAIAG</sequence>
<reference evidence="4" key="2">
    <citation type="submission" date="2020-08" db="EMBL/GenBank/DDBJ databases">
        <title>Plant Genome Project.</title>
        <authorList>
            <person name="Zhang R.-G."/>
        </authorList>
    </citation>
    <scope>NUCLEOTIDE SEQUENCE</scope>
    <source>
        <strain evidence="4">Huo1</strain>
        <tissue evidence="4">Leaf</tissue>
    </source>
</reference>